<dbReference type="Proteomes" id="UP000887574">
    <property type="component" value="Unplaced"/>
</dbReference>
<name>A0A915E1I0_9BILA</name>
<dbReference type="Gene3D" id="1.10.10.60">
    <property type="entry name" value="Homeodomain-like"/>
    <property type="match status" value="1"/>
</dbReference>
<accession>A0A915E1I0</accession>
<dbReference type="AlphaFoldDB" id="A0A915E1I0"/>
<dbReference type="WBParaSite" id="jg24896">
    <property type="protein sequence ID" value="jg24896"/>
    <property type="gene ID" value="jg24896"/>
</dbReference>
<organism evidence="1 2">
    <name type="scientific">Ditylenchus dipsaci</name>
    <dbReference type="NCBI Taxonomy" id="166011"/>
    <lineage>
        <taxon>Eukaryota</taxon>
        <taxon>Metazoa</taxon>
        <taxon>Ecdysozoa</taxon>
        <taxon>Nematoda</taxon>
        <taxon>Chromadorea</taxon>
        <taxon>Rhabditida</taxon>
        <taxon>Tylenchina</taxon>
        <taxon>Tylenchomorpha</taxon>
        <taxon>Sphaerularioidea</taxon>
        <taxon>Anguinidae</taxon>
        <taxon>Anguininae</taxon>
        <taxon>Ditylenchus</taxon>
    </lineage>
</organism>
<evidence type="ECO:0000313" key="2">
    <source>
        <dbReference type="WBParaSite" id="jg24896"/>
    </source>
</evidence>
<keyword evidence="1" id="KW-1185">Reference proteome</keyword>
<proteinExistence type="predicted"/>
<protein>
    <submittedName>
        <fullName evidence="2">HTH psq-type domain-containing protein</fullName>
    </submittedName>
</protein>
<sequence length="75" mass="8958">MRNFVCLGNAKLTQLARNWKQSLIQKYSKRSAAKKFDITQSRIQEWVKREIELRNQKKGAKRVIGLRSHQCARWK</sequence>
<reference evidence="2" key="1">
    <citation type="submission" date="2022-11" db="UniProtKB">
        <authorList>
            <consortium name="WormBaseParasite"/>
        </authorList>
    </citation>
    <scope>IDENTIFICATION</scope>
</reference>
<evidence type="ECO:0000313" key="1">
    <source>
        <dbReference type="Proteomes" id="UP000887574"/>
    </source>
</evidence>